<dbReference type="AlphaFoldDB" id="A0A5E6MFT9"/>
<dbReference type="EMBL" id="CABFVA020000002">
    <property type="protein sequence ID" value="VVM04400.1"/>
    <property type="molecule type" value="Genomic_DNA"/>
</dbReference>
<dbReference type="OrthoDB" id="193791at2"/>
<dbReference type="RefSeq" id="WP_142658953.1">
    <property type="nucleotide sequence ID" value="NZ_CABFVA020000002.1"/>
</dbReference>
<dbReference type="InterPro" id="IPR019734">
    <property type="entry name" value="TPR_rpt"/>
</dbReference>
<dbReference type="Gene3D" id="1.25.40.10">
    <property type="entry name" value="Tetratricopeptide repeat domain"/>
    <property type="match status" value="1"/>
</dbReference>
<keyword evidence="3" id="KW-1185">Reference proteome</keyword>
<dbReference type="SMART" id="SM00028">
    <property type="entry name" value="TPR"/>
    <property type="match status" value="2"/>
</dbReference>
<dbReference type="InterPro" id="IPR011990">
    <property type="entry name" value="TPR-like_helical_dom_sf"/>
</dbReference>
<dbReference type="Proteomes" id="UP000334923">
    <property type="component" value="Unassembled WGS sequence"/>
</dbReference>
<proteinExistence type="predicted"/>
<keyword evidence="1" id="KW-0802">TPR repeat</keyword>
<gene>
    <name evidence="2" type="ORF">MAMT_00063</name>
</gene>
<evidence type="ECO:0000313" key="3">
    <source>
        <dbReference type="Proteomes" id="UP000334923"/>
    </source>
</evidence>
<sequence length="117" mass="13070">MTDPRARELVEKGNEALAVGDLERAVLAYREAANQDASSFDAQQALAVALYKTGNYPEAIDAALRAAALRPEEPLIWTTMSLAYQKQQRIAEAEQAALKARLYSWKQQTSEQETREK</sequence>
<evidence type="ECO:0000256" key="1">
    <source>
        <dbReference type="PROSITE-ProRule" id="PRU00339"/>
    </source>
</evidence>
<feature type="repeat" description="TPR" evidence="1">
    <location>
        <begin position="40"/>
        <end position="73"/>
    </location>
</feature>
<accession>A0A5E6MFT9</accession>
<protein>
    <submittedName>
        <fullName evidence="2">Uncharacterized protein</fullName>
    </submittedName>
</protein>
<evidence type="ECO:0000313" key="2">
    <source>
        <dbReference type="EMBL" id="VVM04400.1"/>
    </source>
</evidence>
<dbReference type="SUPFAM" id="SSF48452">
    <property type="entry name" value="TPR-like"/>
    <property type="match status" value="1"/>
</dbReference>
<organism evidence="2 3">
    <name type="scientific">Methylacidimicrobium tartarophylax</name>
    <dbReference type="NCBI Taxonomy" id="1041768"/>
    <lineage>
        <taxon>Bacteria</taxon>
        <taxon>Pseudomonadati</taxon>
        <taxon>Verrucomicrobiota</taxon>
        <taxon>Methylacidimicrobium</taxon>
    </lineage>
</organism>
<name>A0A5E6MFT9_9BACT</name>
<reference evidence="2 3" key="1">
    <citation type="submission" date="2019-09" db="EMBL/GenBank/DDBJ databases">
        <authorList>
            <person name="Cremers G."/>
        </authorList>
    </citation>
    <scope>NUCLEOTIDE SEQUENCE [LARGE SCALE GENOMIC DNA]</scope>
    <source>
        <strain evidence="2">4A</strain>
    </source>
</reference>
<dbReference type="PROSITE" id="PS50005">
    <property type="entry name" value="TPR"/>
    <property type="match status" value="1"/>
</dbReference>
<dbReference type="Pfam" id="PF13432">
    <property type="entry name" value="TPR_16"/>
    <property type="match status" value="1"/>
</dbReference>